<dbReference type="GO" id="GO:0016780">
    <property type="term" value="F:phosphotransferase activity, for other substituted phosphate groups"/>
    <property type="evidence" value="ECO:0007669"/>
    <property type="project" value="InterPro"/>
</dbReference>
<dbReference type="PANTHER" id="PTHR10414:SF37">
    <property type="entry name" value="BB IN A BOXCAR, ISOFORM C"/>
    <property type="match status" value="1"/>
</dbReference>
<keyword evidence="3 5" id="KW-0808">Transferase</keyword>
<feature type="transmembrane region" description="Helical" evidence="6">
    <location>
        <begin position="316"/>
        <end position="337"/>
    </location>
</feature>
<name>A0A8K1FIL2_PYTOL</name>
<proteinExistence type="inferred from homology"/>
<organism evidence="7 8">
    <name type="scientific">Pythium oligandrum</name>
    <name type="common">Mycoparasitic fungus</name>
    <dbReference type="NCBI Taxonomy" id="41045"/>
    <lineage>
        <taxon>Eukaryota</taxon>
        <taxon>Sar</taxon>
        <taxon>Stramenopiles</taxon>
        <taxon>Oomycota</taxon>
        <taxon>Peronosporomycetes</taxon>
        <taxon>Pythiales</taxon>
        <taxon>Pythiaceae</taxon>
        <taxon>Pythium</taxon>
    </lineage>
</organism>
<reference evidence="7" key="1">
    <citation type="submission" date="2019-03" db="EMBL/GenBank/DDBJ databases">
        <title>Long read genome sequence of the mycoparasitic Pythium oligandrum ATCC 38472 isolated from sugarbeet rhizosphere.</title>
        <authorList>
            <person name="Gaulin E."/>
        </authorList>
    </citation>
    <scope>NUCLEOTIDE SEQUENCE</scope>
    <source>
        <strain evidence="7">ATCC 38472_TT</strain>
    </source>
</reference>
<evidence type="ECO:0000256" key="6">
    <source>
        <dbReference type="SAM" id="Phobius"/>
    </source>
</evidence>
<comment type="caution">
    <text evidence="7">The sequence shown here is derived from an EMBL/GenBank/DDBJ whole genome shotgun (WGS) entry which is preliminary data.</text>
</comment>
<dbReference type="Proteomes" id="UP000794436">
    <property type="component" value="Unassembled WGS sequence"/>
</dbReference>
<keyword evidence="8" id="KW-1185">Reference proteome</keyword>
<comment type="similarity">
    <text evidence="2 5">Belongs to the CDP-alcohol phosphatidyltransferase class-I family.</text>
</comment>
<dbReference type="FunFam" id="1.20.120.1760:FF:000015">
    <property type="entry name" value="CDP-alcohol phosphatidyltransferase family protein"/>
    <property type="match status" value="1"/>
</dbReference>
<protein>
    <recommendedName>
        <fullName evidence="9">Ethanolaminephosphotransferase</fullName>
    </recommendedName>
</protein>
<feature type="transmembrane region" description="Helical" evidence="6">
    <location>
        <begin position="118"/>
        <end position="134"/>
    </location>
</feature>
<dbReference type="EMBL" id="SPLM01000038">
    <property type="protein sequence ID" value="TMW65115.1"/>
    <property type="molecule type" value="Genomic_DNA"/>
</dbReference>
<feature type="transmembrane region" description="Helical" evidence="6">
    <location>
        <begin position="280"/>
        <end position="304"/>
    </location>
</feature>
<evidence type="ECO:0000313" key="8">
    <source>
        <dbReference type="Proteomes" id="UP000794436"/>
    </source>
</evidence>
<feature type="transmembrane region" description="Helical" evidence="6">
    <location>
        <begin position="76"/>
        <end position="98"/>
    </location>
</feature>
<dbReference type="PIRSF" id="PIRSF015665">
    <property type="entry name" value="CHOPT"/>
    <property type="match status" value="1"/>
</dbReference>
<feature type="transmembrane region" description="Helical" evidence="6">
    <location>
        <begin position="250"/>
        <end position="274"/>
    </location>
</feature>
<comment type="subcellular location">
    <subcellularLocation>
        <location evidence="1">Membrane</location>
    </subcellularLocation>
</comment>
<evidence type="ECO:0000256" key="4">
    <source>
        <dbReference type="ARBA" id="ARBA00023136"/>
    </source>
</evidence>
<feature type="transmembrane region" description="Helical" evidence="6">
    <location>
        <begin position="179"/>
        <end position="199"/>
    </location>
</feature>
<dbReference type="InterPro" id="IPR000462">
    <property type="entry name" value="CDP-OH_P_trans"/>
</dbReference>
<evidence type="ECO:0000313" key="7">
    <source>
        <dbReference type="EMBL" id="TMW65115.1"/>
    </source>
</evidence>
<dbReference type="InterPro" id="IPR048254">
    <property type="entry name" value="CDP_ALCOHOL_P_TRANSF_CS"/>
</dbReference>
<dbReference type="PROSITE" id="PS00379">
    <property type="entry name" value="CDP_ALCOHOL_P_TRANSF"/>
    <property type="match status" value="1"/>
</dbReference>
<evidence type="ECO:0000256" key="1">
    <source>
        <dbReference type="ARBA" id="ARBA00004370"/>
    </source>
</evidence>
<gene>
    <name evidence="7" type="ORF">Poli38472_009282</name>
</gene>
<sequence length="416" mass="46477">MSHSQRPREESSSSESDAALDAIKTRVRHRSVTEGKHMYFGKYVSHEGSEKLLTYQYHGADNSLIYKHVLNPMNNFLVELLPLWLAPNLITLLGLLMVGGSHVAFYVYCPFFEGEAPWWLYVVAAVALFSYQTLDNLDGKQARRTGSSSPLGLLFDHGCDALNVSVGTMTMASVIQLGTTWKTLVFVLSAHTVFICATWEEYYSGLLSLPIINGPTEGILIGVFLKLVTASIGPSFWLEEYIPGYQNNTVFVLATAFASVPTVLTNAVNVYHAVRLRSDSLIVALTRLTPFFILNSMAAAWALLSPSDIFSTYPRLFLWMLGLLNSKLVLHLMLAHLCGEEYHPFRKTLVPIFYVAAHCGFSMLEGIYDAINEGLIVKEFFFLSFVAYVHIVISVIWEVKTVLDIDVFTIRKSKSS</sequence>
<evidence type="ECO:0000256" key="3">
    <source>
        <dbReference type="ARBA" id="ARBA00022679"/>
    </source>
</evidence>
<feature type="transmembrane region" description="Helical" evidence="6">
    <location>
        <begin position="219"/>
        <end position="238"/>
    </location>
</feature>
<feature type="transmembrane region" description="Helical" evidence="6">
    <location>
        <begin position="349"/>
        <end position="368"/>
    </location>
</feature>
<dbReference type="PANTHER" id="PTHR10414">
    <property type="entry name" value="ETHANOLAMINEPHOSPHOTRANSFERASE"/>
    <property type="match status" value="1"/>
</dbReference>
<evidence type="ECO:0000256" key="5">
    <source>
        <dbReference type="RuleBase" id="RU003750"/>
    </source>
</evidence>
<dbReference type="Pfam" id="PF01066">
    <property type="entry name" value="CDP-OH_P_transf"/>
    <property type="match status" value="1"/>
</dbReference>
<evidence type="ECO:0008006" key="9">
    <source>
        <dbReference type="Google" id="ProtNLM"/>
    </source>
</evidence>
<dbReference type="OrthoDB" id="196717at2759"/>
<dbReference type="InterPro" id="IPR043130">
    <property type="entry name" value="CDP-OH_PTrfase_TM_dom"/>
</dbReference>
<keyword evidence="4 6" id="KW-0472">Membrane</keyword>
<dbReference type="AlphaFoldDB" id="A0A8K1FIL2"/>
<feature type="transmembrane region" description="Helical" evidence="6">
    <location>
        <begin position="380"/>
        <end position="397"/>
    </location>
</feature>
<dbReference type="GO" id="GO:0016020">
    <property type="term" value="C:membrane"/>
    <property type="evidence" value="ECO:0007669"/>
    <property type="project" value="UniProtKB-SubCell"/>
</dbReference>
<evidence type="ECO:0000256" key="2">
    <source>
        <dbReference type="ARBA" id="ARBA00010441"/>
    </source>
</evidence>
<dbReference type="InterPro" id="IPR014472">
    <property type="entry name" value="CHOPT"/>
</dbReference>
<keyword evidence="6" id="KW-0812">Transmembrane</keyword>
<dbReference type="Gene3D" id="1.20.120.1760">
    <property type="match status" value="1"/>
</dbReference>
<accession>A0A8K1FIL2</accession>
<dbReference type="GO" id="GO:0008654">
    <property type="term" value="P:phospholipid biosynthetic process"/>
    <property type="evidence" value="ECO:0007669"/>
    <property type="project" value="InterPro"/>
</dbReference>
<keyword evidence="6" id="KW-1133">Transmembrane helix</keyword>